<feature type="region of interest" description="Disordered" evidence="1">
    <location>
        <begin position="336"/>
        <end position="360"/>
    </location>
</feature>
<protein>
    <submittedName>
        <fullName evidence="2">Uncharacterized protein</fullName>
    </submittedName>
</protein>
<evidence type="ECO:0000313" key="3">
    <source>
        <dbReference type="Proteomes" id="UP000198740"/>
    </source>
</evidence>
<sequence>MDALQNSDIVVRHANLKSKCWVVRPGSRYRFINNFLEMGCIAMAHLDDSSPDEDIFEVLRDAKGEDVFTICDAIEPNLTINVRGQVLSFLKEMAVGDVVFTLSGSNIYPGVISGDPYVATQAFSDSERFIVRRSVTWGDPIERSKIPVTLAKSFHAYQAVFSLGDNSKEIHHWLSAFFVSEGTYYSSLRVNQAGDLSHHSLKNLSEVMDRLQVLSLMIGDNEGFDFSSDLVTLETLLDVMKRFDRESLLVLTSQQVMMSPGDIWYGFKSSSLRSGVAFLVGLALLFNQTIAFADAELERIKEEVTPVITQNLPAVKDNVDLEAVKQALWVKPAGQNRSFVDQEPSPELFPQDGTPRYSSR</sequence>
<evidence type="ECO:0000313" key="2">
    <source>
        <dbReference type="EMBL" id="SDQ70320.1"/>
    </source>
</evidence>
<name>A0ABY0TEE0_9PSED</name>
<organism evidence="2 3">
    <name type="scientific">Pseudomonas grimontii</name>
    <dbReference type="NCBI Taxonomy" id="129847"/>
    <lineage>
        <taxon>Bacteria</taxon>
        <taxon>Pseudomonadati</taxon>
        <taxon>Pseudomonadota</taxon>
        <taxon>Gammaproteobacteria</taxon>
        <taxon>Pseudomonadales</taxon>
        <taxon>Pseudomonadaceae</taxon>
        <taxon>Pseudomonas</taxon>
    </lineage>
</organism>
<accession>A0ABY0TEE0</accession>
<evidence type="ECO:0000256" key="1">
    <source>
        <dbReference type="SAM" id="MobiDB-lite"/>
    </source>
</evidence>
<reference evidence="2 3" key="1">
    <citation type="submission" date="2016-10" db="EMBL/GenBank/DDBJ databases">
        <authorList>
            <person name="Varghese N."/>
            <person name="Submissions S."/>
        </authorList>
    </citation>
    <scope>NUCLEOTIDE SEQUENCE [LARGE SCALE GENOMIC DNA]</scope>
    <source>
        <strain evidence="2 3">BS2976</strain>
    </source>
</reference>
<comment type="caution">
    <text evidence="2">The sequence shown here is derived from an EMBL/GenBank/DDBJ whole genome shotgun (WGS) entry which is preliminary data.</text>
</comment>
<keyword evidence="3" id="KW-1185">Reference proteome</keyword>
<dbReference type="EMBL" id="FNKM01000002">
    <property type="protein sequence ID" value="SDQ70320.1"/>
    <property type="molecule type" value="Genomic_DNA"/>
</dbReference>
<gene>
    <name evidence="2" type="ORF">SAMN04490186_1594</name>
</gene>
<proteinExistence type="predicted"/>
<dbReference type="Proteomes" id="UP000198740">
    <property type="component" value="Unassembled WGS sequence"/>
</dbReference>